<dbReference type="PANTHER" id="PTHR30509">
    <property type="entry name" value="P-HYDROXYBENZOIC ACID EFFLUX PUMP SUBUNIT-RELATED"/>
    <property type="match status" value="1"/>
</dbReference>
<keyword evidence="7" id="KW-0175">Coiled coil</keyword>
<keyword evidence="3 8" id="KW-0812">Transmembrane</keyword>
<evidence type="ECO:0000313" key="11">
    <source>
        <dbReference type="Proteomes" id="UP000000935"/>
    </source>
</evidence>
<evidence type="ECO:0000256" key="2">
    <source>
        <dbReference type="ARBA" id="ARBA00022475"/>
    </source>
</evidence>
<sequence>MERKEEVKVSDDKKSPTYNHTEIHHKIEASPKAPGIKAAFRFNHASSPWVRGISSGLSSSLPILIGILFDHLQYGLIASIGGFTYLYTKDEPYAQRAVKLFLALLGVTLCFTLGSLFADVAWMKTILFGVIGAVSVYVFGALKIPGPSAMFFVLSFAVSTSIPAPNLQAVFLHAGLVFLGGTLSWCISMSGWLINPRGPETAAVAKAYRQLASFVGSLGTESFHAEQHKTVVELRAAETAMKQAKINRKKSSFAHRLFLLNQKAEGLFIFVMAAANDFNPAVSKKAQAVIETFASEMATLKKHKKIRDVREEIEELSIKEELRTLLLDVNDVLQMKELKETEYIQFSQGSVKTRLKAAFHKRSYVLKNALRYGIIMIVAAAVAYTTNIPRSYWIPLTCAGVMLGATVRATVQRGIQRSVGTILGILIGTGILMLEPTGIVIALIVFVLQSTIEIVIVKNYALGTLFITPNALLIAESGHPDKAISYFTSARVIDIVIGSVIGVVGTVLIFKRASSLRLPYLLGDVIRKEGQFLEMLSTEQDEERIKRERNKLQGELVNLRALYDNVIGEYSKTAVKLEGLWPAVVATQQLGYMLLASFEGYELSETEKRELQETFAQLAAAAEQKRAPKLSSVPTLKHYPIIQGEIVALYESLQVEI</sequence>
<dbReference type="Proteomes" id="UP000000935">
    <property type="component" value="Chromosome"/>
</dbReference>
<keyword evidence="5 8" id="KW-0472">Membrane</keyword>
<reference evidence="10 11" key="1">
    <citation type="journal article" date="2011" name="J. Bacteriol.">
        <title>Genome sequences of the biotechnologically important Bacillus megaterium strains QM B1551 and DSM319.</title>
        <authorList>
            <person name="Eppinger M."/>
            <person name="Bunk B."/>
            <person name="Johns M.A."/>
            <person name="Edirisinghe J.N."/>
            <person name="Kutumbaka K.K."/>
            <person name="Koenig S.S."/>
            <person name="Huot Creasy H."/>
            <person name="Rosovitz M.J."/>
            <person name="Riley D.R."/>
            <person name="Daugherty S."/>
            <person name="Martin M."/>
            <person name="Elbourne L.D."/>
            <person name="Paulsen I."/>
            <person name="Biedendieck R."/>
            <person name="Braun C."/>
            <person name="Grayburn S."/>
            <person name="Dhingra S."/>
            <person name="Lukyanchuk V."/>
            <person name="Ball B."/>
            <person name="Ul-Qamar R."/>
            <person name="Seibel J."/>
            <person name="Bremer E."/>
            <person name="Jahn D."/>
            <person name="Ravel J."/>
            <person name="Vary P.S."/>
        </authorList>
    </citation>
    <scope>NUCLEOTIDE SEQUENCE [LARGE SCALE GENOMIC DNA]</scope>
    <source>
        <strain evidence="11">ATCC 12872 / QMB1551</strain>
    </source>
</reference>
<dbReference type="PANTHER" id="PTHR30509:SF9">
    <property type="entry name" value="MULTIDRUG RESISTANCE PROTEIN MDTO"/>
    <property type="match status" value="1"/>
</dbReference>
<keyword evidence="4 8" id="KW-1133">Transmembrane helix</keyword>
<evidence type="ECO:0000256" key="7">
    <source>
        <dbReference type="SAM" id="Coils"/>
    </source>
</evidence>
<name>D5E380_PRIM1</name>
<comment type="subcellular location">
    <subcellularLocation>
        <location evidence="1">Cell membrane</location>
        <topology evidence="1">Multi-pass membrane protein</topology>
    </subcellularLocation>
</comment>
<gene>
    <name evidence="10" type="ordered locus">BMQ_3873</name>
</gene>
<dbReference type="InterPro" id="IPR049453">
    <property type="entry name" value="Memb_transporter_dom"/>
</dbReference>
<evidence type="ECO:0000256" key="3">
    <source>
        <dbReference type="ARBA" id="ARBA00022692"/>
    </source>
</evidence>
<accession>D5E380</accession>
<dbReference type="HOGENOM" id="CLU_028099_0_0_9"/>
<dbReference type="KEGG" id="bmq:BMQ_3873"/>
<organism evidence="10 11">
    <name type="scientific">Priestia megaterium (strain ATCC 12872 / QMB1551)</name>
    <name type="common">Bacillus megaterium</name>
    <dbReference type="NCBI Taxonomy" id="545693"/>
    <lineage>
        <taxon>Bacteria</taxon>
        <taxon>Bacillati</taxon>
        <taxon>Bacillota</taxon>
        <taxon>Bacilli</taxon>
        <taxon>Bacillales</taxon>
        <taxon>Bacillaceae</taxon>
        <taxon>Priestia</taxon>
    </lineage>
</organism>
<dbReference type="AlphaFoldDB" id="D5E380"/>
<keyword evidence="2" id="KW-1003">Cell membrane</keyword>
<protein>
    <recommendedName>
        <fullName evidence="9">Integral membrane bound transporter domain-containing protein</fullName>
    </recommendedName>
</protein>
<dbReference type="STRING" id="545693.BMQ_3873"/>
<feature type="transmembrane region" description="Helical" evidence="8">
    <location>
        <begin position="369"/>
        <end position="386"/>
    </location>
</feature>
<feature type="transmembrane region" description="Helical" evidence="8">
    <location>
        <begin position="492"/>
        <end position="510"/>
    </location>
</feature>
<evidence type="ECO:0000313" key="10">
    <source>
        <dbReference type="EMBL" id="ADE70886.1"/>
    </source>
</evidence>
<evidence type="ECO:0000256" key="1">
    <source>
        <dbReference type="ARBA" id="ARBA00004651"/>
    </source>
</evidence>
<feature type="domain" description="Integral membrane bound transporter" evidence="9">
    <location>
        <begin position="378"/>
        <end position="504"/>
    </location>
</feature>
<evidence type="ECO:0000256" key="4">
    <source>
        <dbReference type="ARBA" id="ARBA00022989"/>
    </source>
</evidence>
<feature type="transmembrane region" description="Helical" evidence="8">
    <location>
        <begin position="100"/>
        <end position="118"/>
    </location>
</feature>
<proteinExistence type="inferred from homology"/>
<dbReference type="eggNOG" id="COG1289">
    <property type="taxonomic scope" value="Bacteria"/>
</dbReference>
<feature type="transmembrane region" description="Helical" evidence="8">
    <location>
        <begin position="171"/>
        <end position="194"/>
    </location>
</feature>
<dbReference type="Pfam" id="PF13515">
    <property type="entry name" value="FUSC_2"/>
    <property type="match status" value="1"/>
</dbReference>
<feature type="transmembrane region" description="Helical" evidence="8">
    <location>
        <begin position="63"/>
        <end position="88"/>
    </location>
</feature>
<evidence type="ECO:0000256" key="6">
    <source>
        <dbReference type="ARBA" id="ARBA00043993"/>
    </source>
</evidence>
<dbReference type="GO" id="GO:0005886">
    <property type="term" value="C:plasma membrane"/>
    <property type="evidence" value="ECO:0007669"/>
    <property type="project" value="UniProtKB-SubCell"/>
</dbReference>
<feature type="transmembrane region" description="Helical" evidence="8">
    <location>
        <begin position="392"/>
        <end position="411"/>
    </location>
</feature>
<evidence type="ECO:0000259" key="9">
    <source>
        <dbReference type="Pfam" id="PF13515"/>
    </source>
</evidence>
<keyword evidence="11" id="KW-1185">Reference proteome</keyword>
<evidence type="ECO:0000256" key="8">
    <source>
        <dbReference type="SAM" id="Phobius"/>
    </source>
</evidence>
<comment type="similarity">
    <text evidence="6">Belongs to the YccS/YhfK family.</text>
</comment>
<feature type="transmembrane region" description="Helical" evidence="8">
    <location>
        <begin position="423"/>
        <end position="448"/>
    </location>
</feature>
<dbReference type="EMBL" id="CP001983">
    <property type="protein sequence ID" value="ADE70886.1"/>
    <property type="molecule type" value="Genomic_DNA"/>
</dbReference>
<evidence type="ECO:0000256" key="5">
    <source>
        <dbReference type="ARBA" id="ARBA00023136"/>
    </source>
</evidence>
<feature type="coiled-coil region" evidence="7">
    <location>
        <begin position="535"/>
        <end position="562"/>
    </location>
</feature>